<proteinExistence type="predicted"/>
<feature type="region of interest" description="Disordered" evidence="1">
    <location>
        <begin position="54"/>
        <end position="92"/>
    </location>
</feature>
<keyword evidence="3" id="KW-1185">Reference proteome</keyword>
<name>A0ABQ9ZBA2_9CRUS</name>
<gene>
    <name evidence="2" type="ORF">OUZ56_019339</name>
</gene>
<comment type="caution">
    <text evidence="2">The sequence shown here is derived from an EMBL/GenBank/DDBJ whole genome shotgun (WGS) entry which is preliminary data.</text>
</comment>
<accession>A0ABQ9ZBA2</accession>
<reference evidence="2 3" key="1">
    <citation type="journal article" date="2023" name="Nucleic Acids Res.">
        <title>The hologenome of Daphnia magna reveals possible DNA methylation and microbiome-mediated evolution of the host genome.</title>
        <authorList>
            <person name="Chaturvedi A."/>
            <person name="Li X."/>
            <person name="Dhandapani V."/>
            <person name="Marshall H."/>
            <person name="Kissane S."/>
            <person name="Cuenca-Cambronero M."/>
            <person name="Asole G."/>
            <person name="Calvet F."/>
            <person name="Ruiz-Romero M."/>
            <person name="Marangio P."/>
            <person name="Guigo R."/>
            <person name="Rago D."/>
            <person name="Mirbahai L."/>
            <person name="Eastwood N."/>
            <person name="Colbourne J.K."/>
            <person name="Zhou J."/>
            <person name="Mallon E."/>
            <person name="Orsini L."/>
        </authorList>
    </citation>
    <scope>NUCLEOTIDE SEQUENCE [LARGE SCALE GENOMIC DNA]</scope>
    <source>
        <strain evidence="2">LRV0_1</strain>
    </source>
</reference>
<dbReference type="EMBL" id="JAOYFB010000003">
    <property type="protein sequence ID" value="KAK4010187.1"/>
    <property type="molecule type" value="Genomic_DNA"/>
</dbReference>
<organism evidence="2 3">
    <name type="scientific">Daphnia magna</name>
    <dbReference type="NCBI Taxonomy" id="35525"/>
    <lineage>
        <taxon>Eukaryota</taxon>
        <taxon>Metazoa</taxon>
        <taxon>Ecdysozoa</taxon>
        <taxon>Arthropoda</taxon>
        <taxon>Crustacea</taxon>
        <taxon>Branchiopoda</taxon>
        <taxon>Diplostraca</taxon>
        <taxon>Cladocera</taxon>
        <taxon>Anomopoda</taxon>
        <taxon>Daphniidae</taxon>
        <taxon>Daphnia</taxon>
    </lineage>
</organism>
<dbReference type="Proteomes" id="UP001234178">
    <property type="component" value="Unassembled WGS sequence"/>
</dbReference>
<sequence>MSLLGAKTRVQALWSLVQDMRLSGGHQRDYKKKEEKRHPTGLLDRYSLVHLDFTSRHSDPSRDGGLNQSADGHIQEGQEEKQKKRRGCSRLK</sequence>
<evidence type="ECO:0000313" key="2">
    <source>
        <dbReference type="EMBL" id="KAK4010187.1"/>
    </source>
</evidence>
<protein>
    <submittedName>
        <fullName evidence="2">Uncharacterized protein</fullName>
    </submittedName>
</protein>
<feature type="compositionally biased region" description="Basic residues" evidence="1">
    <location>
        <begin position="83"/>
        <end position="92"/>
    </location>
</feature>
<feature type="compositionally biased region" description="Basic and acidic residues" evidence="1">
    <location>
        <begin position="73"/>
        <end position="82"/>
    </location>
</feature>
<evidence type="ECO:0000313" key="3">
    <source>
        <dbReference type="Proteomes" id="UP001234178"/>
    </source>
</evidence>
<evidence type="ECO:0000256" key="1">
    <source>
        <dbReference type="SAM" id="MobiDB-lite"/>
    </source>
</evidence>